<accession>A0A6M2E0D1</accession>
<evidence type="ECO:0000313" key="1">
    <source>
        <dbReference type="EMBL" id="NOV50788.1"/>
    </source>
</evidence>
<organism evidence="1">
    <name type="scientific">Xenopsylla cheopis</name>
    <name type="common">Oriental rat flea</name>
    <name type="synonym">Pulex cheopis</name>
    <dbReference type="NCBI Taxonomy" id="163159"/>
    <lineage>
        <taxon>Eukaryota</taxon>
        <taxon>Metazoa</taxon>
        <taxon>Ecdysozoa</taxon>
        <taxon>Arthropoda</taxon>
        <taxon>Hexapoda</taxon>
        <taxon>Insecta</taxon>
        <taxon>Pterygota</taxon>
        <taxon>Neoptera</taxon>
        <taxon>Endopterygota</taxon>
        <taxon>Siphonaptera</taxon>
        <taxon>Pulicidae</taxon>
        <taxon>Xenopsyllinae</taxon>
        <taxon>Xenopsylla</taxon>
    </lineage>
</organism>
<dbReference type="EMBL" id="GIIL01007062">
    <property type="protein sequence ID" value="NOV50788.1"/>
    <property type="molecule type" value="Transcribed_RNA"/>
</dbReference>
<name>A0A6M2E0D1_XENCH</name>
<proteinExistence type="predicted"/>
<sequence>MFRFLVSFFVLLCFLVSLPNFAGIAIDLFNFVSWYPRFVTSLVSLTIRIRPYYGIFQEGCSGFRQVLVI</sequence>
<dbReference type="AlphaFoldDB" id="A0A6M2E0D1"/>
<protein>
    <submittedName>
        <fullName evidence="1">Putative secreted protein</fullName>
    </submittedName>
</protein>
<reference evidence="1" key="1">
    <citation type="submission" date="2020-03" db="EMBL/GenBank/DDBJ databases">
        <title>Transcriptomic Profiling of the Digestive Tract of the Rat Flea, Xenopsylla cheopis, Following Blood Feeding and Infection with Yersinia pestis.</title>
        <authorList>
            <person name="Bland D.M."/>
            <person name="Martens C.A."/>
            <person name="Virtaneva K."/>
            <person name="Kanakabandi K."/>
            <person name="Long D."/>
            <person name="Rosenke R."/>
            <person name="Saturday G.A."/>
            <person name="Hoyt F.H."/>
            <person name="Bruno D.P."/>
            <person name="Ribeiro J.M.C."/>
            <person name="Hinnebusch J."/>
        </authorList>
    </citation>
    <scope>NUCLEOTIDE SEQUENCE</scope>
</reference>